<proteinExistence type="predicted"/>
<dbReference type="Pfam" id="PF13515">
    <property type="entry name" value="FUSC_2"/>
    <property type="match status" value="1"/>
</dbReference>
<feature type="transmembrane region" description="Helical" evidence="5">
    <location>
        <begin position="449"/>
        <end position="466"/>
    </location>
</feature>
<dbReference type="InterPro" id="IPR032692">
    <property type="entry name" value="YccS_N"/>
</dbReference>
<evidence type="ECO:0000313" key="10">
    <source>
        <dbReference type="Proteomes" id="UP001388259"/>
    </source>
</evidence>
<feature type="domain" description="Integral membrane protein YccS N-terminal" evidence="6">
    <location>
        <begin position="77"/>
        <end position="322"/>
    </location>
</feature>
<evidence type="ECO:0000256" key="4">
    <source>
        <dbReference type="ARBA" id="ARBA00023136"/>
    </source>
</evidence>
<reference evidence="8 11" key="1">
    <citation type="submission" date="2024-01" db="EMBL/GenBank/DDBJ databases">
        <title>Aequorivita flavus sp. nov., isolated from deep-sea sediment.</title>
        <authorList>
            <person name="Chen X."/>
        </authorList>
    </citation>
    <scope>NUCLEOTIDE SEQUENCE</scope>
    <source>
        <strain evidence="8">MCCC 1A16923</strain>
        <strain evidence="9 11">MCCC 1A16935</strain>
    </source>
</reference>
<evidence type="ECO:0000256" key="1">
    <source>
        <dbReference type="ARBA" id="ARBA00004141"/>
    </source>
</evidence>
<evidence type="ECO:0000256" key="5">
    <source>
        <dbReference type="SAM" id="Phobius"/>
    </source>
</evidence>
<feature type="transmembrane region" description="Helical" evidence="5">
    <location>
        <begin position="28"/>
        <end position="61"/>
    </location>
</feature>
<keyword evidence="4 5" id="KW-0472">Membrane</keyword>
<keyword evidence="2 5" id="KW-0812">Transmembrane</keyword>
<gene>
    <name evidence="9" type="ORF">VZD24_04200</name>
    <name evidence="8" type="ORF">VZD85_03910</name>
</gene>
<feature type="transmembrane region" description="Helical" evidence="5">
    <location>
        <begin position="518"/>
        <end position="540"/>
    </location>
</feature>
<dbReference type="Proteomes" id="UP001390963">
    <property type="component" value="Unassembled WGS sequence"/>
</dbReference>
<keyword evidence="11" id="KW-1185">Reference proteome</keyword>
<dbReference type="Proteomes" id="UP001388259">
    <property type="component" value="Unassembled WGS sequence"/>
</dbReference>
<dbReference type="EMBL" id="JBANCF010000002">
    <property type="protein sequence ID" value="MEM0572707.1"/>
    <property type="molecule type" value="Genomic_DNA"/>
</dbReference>
<feature type="transmembrane region" description="Helical" evidence="5">
    <location>
        <begin position="73"/>
        <end position="93"/>
    </location>
</feature>
<feature type="transmembrane region" description="Helical" evidence="5">
    <location>
        <begin position="99"/>
        <end position="116"/>
    </location>
</feature>
<feature type="transmembrane region" description="Helical" evidence="5">
    <location>
        <begin position="123"/>
        <end position="143"/>
    </location>
</feature>
<name>A0AB35YQL5_9FLAO</name>
<sequence length="740" mass="83589">MKNSENIVKESLKDLSEYFSSTDFSRAILLGIALTVPILLGIKFNVLSIGITITIGAMLASPSDISGSIRHKITGLLLATLLAMLVSFIGGYLHLSLWFLFPILGILLFFISYISIYGFRASLISFSGLLALVLSFSNVSVDMQPYERSLLIGIGGLWYVGLSLLRHYIFPKAATEYYLSKTLRLTADYLHTRGELVVENNDRSELLKQLLNTQTELTSIHETLRDILISSRAGSGKSDYEGKRMLIFIQLVDMLELAMANPVNYSKTDALFKKKPQQLADFQGLLFAMSDRLRVISNFLSKPKRLRKNHSIESFLQRVKDDVFASEDGYTDDLLMLRNLYKYQKEQVKKIEKIEWLLGNPDRQQIPFIKSENAKRFLTKQNYDFEILVENFNLRSTIFKHSLRLATMTMIGYAVGIVFAVQNPYWILLTLIVIMRPTFGLTKTRSKERTIGTLIGGALAVAIVLITKNTTVYGILAITSLVIAFSMVQRNYKASATFITLSVVFIYALLSPDVFNVIQFRVTDTIIGAGLATLGNLLLWPAWEIHSLQNTLVETVKANRIYLQEIIAFYNNKGDVSDDYKVARKKAFLEMSDLSSAFQRMTQEPKSRRKNIDKIYEIAMLNHTFLASLASLSTYIINNPTTPASENFNTIASRIVQNLLLAESILESKTVSETLEDSHNLEDLFEATFGNNLKPTEVEKIQKSAAFVSKLEEAHLVREQLKWLLTMSEKIPKVLKATTF</sequence>
<organism evidence="8 10">
    <name type="scientific">Aequorivita flava</name>
    <dbReference type="NCBI Taxonomy" id="3114371"/>
    <lineage>
        <taxon>Bacteria</taxon>
        <taxon>Pseudomonadati</taxon>
        <taxon>Bacteroidota</taxon>
        <taxon>Flavobacteriia</taxon>
        <taxon>Flavobacteriales</taxon>
        <taxon>Flavobacteriaceae</taxon>
        <taxon>Aequorivita</taxon>
    </lineage>
</organism>
<feature type="domain" description="Integral membrane bound transporter" evidence="7">
    <location>
        <begin position="413"/>
        <end position="533"/>
    </location>
</feature>
<feature type="transmembrane region" description="Helical" evidence="5">
    <location>
        <begin position="149"/>
        <end position="169"/>
    </location>
</feature>
<evidence type="ECO:0000259" key="6">
    <source>
        <dbReference type="Pfam" id="PF12805"/>
    </source>
</evidence>
<comment type="subcellular location">
    <subcellularLocation>
        <location evidence="1">Membrane</location>
        <topology evidence="1">Multi-pass membrane protein</topology>
    </subcellularLocation>
</comment>
<evidence type="ECO:0000259" key="7">
    <source>
        <dbReference type="Pfam" id="PF13515"/>
    </source>
</evidence>
<feature type="transmembrane region" description="Helical" evidence="5">
    <location>
        <begin position="495"/>
        <end position="512"/>
    </location>
</feature>
<evidence type="ECO:0000313" key="11">
    <source>
        <dbReference type="Proteomes" id="UP001390963"/>
    </source>
</evidence>
<comment type="caution">
    <text evidence="8">The sequence shown here is derived from an EMBL/GenBank/DDBJ whole genome shotgun (WGS) entry which is preliminary data.</text>
</comment>
<dbReference type="Pfam" id="PF12805">
    <property type="entry name" value="FUSC-like"/>
    <property type="match status" value="1"/>
</dbReference>
<evidence type="ECO:0000256" key="2">
    <source>
        <dbReference type="ARBA" id="ARBA00022692"/>
    </source>
</evidence>
<protein>
    <submittedName>
        <fullName evidence="8">FUSC family membrane protein</fullName>
    </submittedName>
</protein>
<evidence type="ECO:0000313" key="8">
    <source>
        <dbReference type="EMBL" id="MEM0517487.1"/>
    </source>
</evidence>
<dbReference type="PANTHER" id="PTHR31086">
    <property type="entry name" value="ALUMINUM-ACTIVATED MALATE TRANSPORTER 10"/>
    <property type="match status" value="1"/>
</dbReference>
<accession>A0AB35YQL5</accession>
<dbReference type="InterPro" id="IPR049453">
    <property type="entry name" value="Memb_transporter_dom"/>
</dbReference>
<evidence type="ECO:0000256" key="3">
    <source>
        <dbReference type="ARBA" id="ARBA00022989"/>
    </source>
</evidence>
<dbReference type="RefSeq" id="WP_342686775.1">
    <property type="nucleotide sequence ID" value="NZ_JAZBJM010000002.1"/>
</dbReference>
<evidence type="ECO:0000313" key="9">
    <source>
        <dbReference type="EMBL" id="MEM0572707.1"/>
    </source>
</evidence>
<keyword evidence="3 5" id="KW-1133">Transmembrane helix</keyword>
<dbReference type="GO" id="GO:0016020">
    <property type="term" value="C:membrane"/>
    <property type="evidence" value="ECO:0007669"/>
    <property type="project" value="UniProtKB-SubCell"/>
</dbReference>
<dbReference type="EMBL" id="JAZBJM010000002">
    <property type="protein sequence ID" value="MEM0517487.1"/>
    <property type="molecule type" value="Genomic_DNA"/>
</dbReference>
<dbReference type="AlphaFoldDB" id="A0AB35YQL5"/>